<dbReference type="AlphaFoldDB" id="A0A6G1C5Q7"/>
<evidence type="ECO:0000313" key="1">
    <source>
        <dbReference type="EMBL" id="KAF0895788.1"/>
    </source>
</evidence>
<reference evidence="1 2" key="1">
    <citation type="submission" date="2019-11" db="EMBL/GenBank/DDBJ databases">
        <title>Whole genome sequence of Oryza granulata.</title>
        <authorList>
            <person name="Li W."/>
        </authorList>
    </citation>
    <scope>NUCLEOTIDE SEQUENCE [LARGE SCALE GENOMIC DNA]</scope>
    <source>
        <strain evidence="2">cv. Menghai</strain>
        <tissue evidence="1">Leaf</tissue>
    </source>
</reference>
<dbReference type="Proteomes" id="UP000479710">
    <property type="component" value="Unassembled WGS sequence"/>
</dbReference>
<dbReference type="OrthoDB" id="691441at2759"/>
<sequence length="172" mass="18579">MAFLKVADLPYPYPIRHAAYFALCEWKVYLKPSSSLVWYSVEMHLAGGLLLLCVHLLLILPDGALSATASGHGCQRRYGGLDVPYPFGFFDNCPILLSCNEGNSTAALLRPTNATSSAEPYTVIGKSFNSTASSFLVSLPMSCNRAISDAKRWRLGISPLQLSSLLACTGSL</sequence>
<proteinExistence type="predicted"/>
<comment type="caution">
    <text evidence="1">The sequence shown here is derived from an EMBL/GenBank/DDBJ whole genome shotgun (WGS) entry which is preliminary data.</text>
</comment>
<name>A0A6G1C5Q7_9ORYZ</name>
<keyword evidence="2" id="KW-1185">Reference proteome</keyword>
<gene>
    <name evidence="1" type="ORF">E2562_016521</name>
</gene>
<accession>A0A6G1C5Q7</accession>
<evidence type="ECO:0000313" key="2">
    <source>
        <dbReference type="Proteomes" id="UP000479710"/>
    </source>
</evidence>
<protein>
    <recommendedName>
        <fullName evidence="3">Wall-associated receptor kinase galacturonan-binding domain-containing protein</fullName>
    </recommendedName>
</protein>
<organism evidence="1 2">
    <name type="scientific">Oryza meyeriana var. granulata</name>
    <dbReference type="NCBI Taxonomy" id="110450"/>
    <lineage>
        <taxon>Eukaryota</taxon>
        <taxon>Viridiplantae</taxon>
        <taxon>Streptophyta</taxon>
        <taxon>Embryophyta</taxon>
        <taxon>Tracheophyta</taxon>
        <taxon>Spermatophyta</taxon>
        <taxon>Magnoliopsida</taxon>
        <taxon>Liliopsida</taxon>
        <taxon>Poales</taxon>
        <taxon>Poaceae</taxon>
        <taxon>BOP clade</taxon>
        <taxon>Oryzoideae</taxon>
        <taxon>Oryzeae</taxon>
        <taxon>Oryzinae</taxon>
        <taxon>Oryza</taxon>
        <taxon>Oryza meyeriana</taxon>
    </lineage>
</organism>
<evidence type="ECO:0008006" key="3">
    <source>
        <dbReference type="Google" id="ProtNLM"/>
    </source>
</evidence>
<dbReference type="EMBL" id="SPHZ02000010">
    <property type="protein sequence ID" value="KAF0895788.1"/>
    <property type="molecule type" value="Genomic_DNA"/>
</dbReference>